<dbReference type="Proteomes" id="UP000001610">
    <property type="component" value="Unassembled WGS sequence"/>
</dbReference>
<dbReference type="OrthoDB" id="4874419at2759"/>
<sequence>MCKFLLEVVYCLCNDRHCKHKVEELGESKDTAPGHVARIDTCQRKARCLQQFTNNKPDRLLVKHGMRPEDGNSKPDCPVVTYVLKIIPSKELYPCPKCQADCQWNGSPPPSVSDDSDVSDVFDLQVVADELT</sequence>
<proteinExistence type="predicted"/>
<dbReference type="InParanoid" id="G3JNM4"/>
<reference evidence="1 2" key="1">
    <citation type="journal article" date="2011" name="Genome Biol.">
        <title>Genome sequence of the insect pathogenic fungus Cordyceps militaris, a valued traditional Chinese medicine.</title>
        <authorList>
            <person name="Zheng P."/>
            <person name="Xia Y."/>
            <person name="Xiao G."/>
            <person name="Xiong C."/>
            <person name="Hu X."/>
            <person name="Zhang S."/>
            <person name="Zheng H."/>
            <person name="Huang Y."/>
            <person name="Zhou Y."/>
            <person name="Wang S."/>
            <person name="Zhao G.P."/>
            <person name="Liu X."/>
            <person name="St Leger R.J."/>
            <person name="Wang C."/>
        </authorList>
    </citation>
    <scope>NUCLEOTIDE SEQUENCE [LARGE SCALE GENOMIC DNA]</scope>
    <source>
        <strain evidence="1 2">CM01</strain>
    </source>
</reference>
<protein>
    <submittedName>
        <fullName evidence="1">Uncharacterized protein</fullName>
    </submittedName>
</protein>
<organism evidence="1 2">
    <name type="scientific">Cordyceps militaris (strain CM01)</name>
    <name type="common">Caterpillar fungus</name>
    <dbReference type="NCBI Taxonomy" id="983644"/>
    <lineage>
        <taxon>Eukaryota</taxon>
        <taxon>Fungi</taxon>
        <taxon>Dikarya</taxon>
        <taxon>Ascomycota</taxon>
        <taxon>Pezizomycotina</taxon>
        <taxon>Sordariomycetes</taxon>
        <taxon>Hypocreomycetidae</taxon>
        <taxon>Hypocreales</taxon>
        <taxon>Cordycipitaceae</taxon>
        <taxon>Cordyceps</taxon>
    </lineage>
</organism>
<dbReference type="VEuPathDB" id="FungiDB:CCM_08117"/>
<dbReference type="OMA" id="VARIDTC"/>
<dbReference type="AlphaFoldDB" id="G3JNM4"/>
<accession>G3JNM4</accession>
<gene>
    <name evidence="1" type="ORF">CCM_08117</name>
</gene>
<evidence type="ECO:0000313" key="1">
    <source>
        <dbReference type="EMBL" id="EGX89864.1"/>
    </source>
</evidence>
<dbReference type="HOGENOM" id="CLU_1916985_0_0_1"/>
<keyword evidence="2" id="KW-1185">Reference proteome</keyword>
<dbReference type="KEGG" id="cmt:CCM_08117"/>
<dbReference type="GeneID" id="18170126"/>
<dbReference type="RefSeq" id="XP_006673319.1">
    <property type="nucleotide sequence ID" value="XM_006673256.1"/>
</dbReference>
<evidence type="ECO:0000313" key="2">
    <source>
        <dbReference type="Proteomes" id="UP000001610"/>
    </source>
</evidence>
<dbReference type="EMBL" id="JH126404">
    <property type="protein sequence ID" value="EGX89864.1"/>
    <property type="molecule type" value="Genomic_DNA"/>
</dbReference>
<name>G3JNM4_CORMM</name>